<dbReference type="RefSeq" id="WP_261606195.1">
    <property type="nucleotide sequence ID" value="NZ_JAODOR010000004.1"/>
</dbReference>
<comment type="caution">
    <text evidence="1">The sequence shown here is derived from an EMBL/GenBank/DDBJ whole genome shotgun (WGS) entry which is preliminary data.</text>
</comment>
<protein>
    <recommendedName>
        <fullName evidence="3">DUF559 domain-containing protein</fullName>
    </recommendedName>
</protein>
<evidence type="ECO:0008006" key="3">
    <source>
        <dbReference type="Google" id="ProtNLM"/>
    </source>
</evidence>
<reference evidence="1 2" key="1">
    <citation type="journal article" date="2024" name="Int. J. Syst. Evol. Microbiol.">
        <title>Microbacterium memoriense sp. nov., a member of the Actinomycetota from marine beach sediment of the north coast of Portugal.</title>
        <authorList>
            <person name="Santos J.D.N.D."/>
            <person name="Klimek D."/>
            <person name="Calusinska M."/>
            <person name="Lobo-da-Cunha A."/>
            <person name="Catita J."/>
            <person name="Goncalves H."/>
            <person name="Gonzalez I."/>
            <person name="Lage O.M."/>
        </authorList>
    </citation>
    <scope>NUCLEOTIDE SEQUENCE [LARGE SCALE GENOMIC DNA]</scope>
    <source>
        <strain evidence="1 2">PMIC_1C1B</strain>
    </source>
</reference>
<evidence type="ECO:0000313" key="2">
    <source>
        <dbReference type="Proteomes" id="UP001300496"/>
    </source>
</evidence>
<accession>A0ABT2PCB7</accession>
<gene>
    <name evidence="1" type="ORF">N4R40_04745</name>
</gene>
<evidence type="ECO:0000313" key="1">
    <source>
        <dbReference type="EMBL" id="MCT9001673.1"/>
    </source>
</evidence>
<dbReference type="EMBL" id="JAODOR010000004">
    <property type="protein sequence ID" value="MCT9001673.1"/>
    <property type="molecule type" value="Genomic_DNA"/>
</dbReference>
<proteinExistence type="predicted"/>
<dbReference type="Gene3D" id="3.40.960.10">
    <property type="entry name" value="VSR Endonuclease"/>
    <property type="match status" value="1"/>
</dbReference>
<keyword evidence="2" id="KW-1185">Reference proteome</keyword>
<name>A0ABT2PCB7_9MICO</name>
<sequence length="398" mass="43800">MQDVSAPDPSNKFPQALVHPGVAVPTFGLAREAPADPVEQESFYVSHFRPAFIAGAPLDVGKETGYVLRMRAELAGTVGADPTAPRELRRLLRAYGRPSREIAETYFLEGDFAGGYAAWGRRVPLSVYVNLASSLGHPRLNALTVFYWAGNHLTRRGVRGLEDVMDRLQAALDTFHDTHGHSIIEHYWTLLTAPEITDELLQEIPPAASGELDPEAIRQMLSEVPGGAGSSGRAFRGEAALERPINWPEPWVELGARYGLLRAKSRQLVRSAENDHRAGAGVPLVGQGWVSEMTLLREMQAAFPDERVVHQARPGWLGRQSIDIFFPDRMLAIEYQGAQHSQPVDFFGGEAAFNAQRERDATKRALCATAGCRLIEVFPGYNLRELIGTVTIALESQD</sequence>
<organism evidence="1 2">
    <name type="scientific">Microbacterium memoriense</name>
    <dbReference type="NCBI Taxonomy" id="2978350"/>
    <lineage>
        <taxon>Bacteria</taxon>
        <taxon>Bacillati</taxon>
        <taxon>Actinomycetota</taxon>
        <taxon>Actinomycetes</taxon>
        <taxon>Micrococcales</taxon>
        <taxon>Microbacteriaceae</taxon>
        <taxon>Microbacterium</taxon>
    </lineage>
</organism>
<dbReference type="Proteomes" id="UP001300496">
    <property type="component" value="Unassembled WGS sequence"/>
</dbReference>